<evidence type="ECO:0000313" key="1">
    <source>
        <dbReference type="EMBL" id="MET1255372.1"/>
    </source>
</evidence>
<accession>A0ABV2BTW8</accession>
<dbReference type="RefSeq" id="WP_353895957.1">
    <property type="nucleotide sequence ID" value="NZ_JBEVCJ010000009.1"/>
</dbReference>
<keyword evidence="2" id="KW-1185">Reference proteome</keyword>
<comment type="caution">
    <text evidence="1">The sequence shown here is derived from an EMBL/GenBank/DDBJ whole genome shotgun (WGS) entry which is preliminary data.</text>
</comment>
<sequence>MGNKSHILDFSSKSKSVAAKRKVSRPLPVLVEKARSICCQALDKSLQGMFEQADDCLFDMSDSGYNNAHFDAMRMLRMKKDRIIRNFHEQIEHSFSQNLGKIQHSEDLYGDDSLSFENIALVDDSDLEEGIAIDSIVKKARNTNNEALEQIRTRLDTIVTSHSVTQENNPFEPAFICDAFKSATATLEMGIESLLVIYKLFERVVVVELPDVYHQVNQFFIDKGVLPELKSSRKPIQKKSSSPHHSYMERAVNDESDVHSANVEKSAGEQVLSLMQNLLAGARSSSITSVASSQSAANQSTNSQLPEIGNNELLAALTQLQLDAPQVGSGKVNIRHQLDNQLSDISSNLENTQLGQFNEDMIDIVSMLFDFILDDKNLHVEIKSILARLQIPMLKVGLVDRNFFSNKNHSARILLNEIARAGISWDPSDVEAHRMRDKIQAICEEIINNFDDDISIFEMLLDDFREFQSKIQKRADIFERRTREAEEGKAKAESARGIVNSELEKICRGRHVPEAARLLLKNVWVNVLFLERLKDNDEGWEKARKIAQLLIWSVQPVESAQGLEKLISRIPILIKNLRKGFDIVSLSPIDATHFLEELEDTHRRIIKRAQEIIEAGSKEEILRLEPAPLIPETITTHDSKAANEKIEEPQLPEPVQEKVEIHEIGFSKEQLGLPEEPAKPFQLKPASFKAIEGLRAGLWVELLIEDEAVRCKLAAKITATGKYIFVNRLGVKMAEFYTDALAAEYQKGRLKIIDDEALFDRALESVISNLRAMKADG</sequence>
<gene>
    <name evidence="1" type="ORF">ABVT43_09565</name>
</gene>
<dbReference type="InterPro" id="IPR012434">
    <property type="entry name" value="DUF1631"/>
</dbReference>
<organism evidence="1 2">
    <name type="scientific">Aliikangiella maris</name>
    <dbReference type="NCBI Taxonomy" id="3162458"/>
    <lineage>
        <taxon>Bacteria</taxon>
        <taxon>Pseudomonadati</taxon>
        <taxon>Pseudomonadota</taxon>
        <taxon>Gammaproteobacteria</taxon>
        <taxon>Oceanospirillales</taxon>
        <taxon>Pleioneaceae</taxon>
        <taxon>Aliikangiella</taxon>
    </lineage>
</organism>
<evidence type="ECO:0000313" key="2">
    <source>
        <dbReference type="Proteomes" id="UP001548189"/>
    </source>
</evidence>
<dbReference type="Proteomes" id="UP001548189">
    <property type="component" value="Unassembled WGS sequence"/>
</dbReference>
<reference evidence="1 2" key="1">
    <citation type="submission" date="2024-06" db="EMBL/GenBank/DDBJ databases">
        <authorList>
            <person name="Li F."/>
        </authorList>
    </citation>
    <scope>NUCLEOTIDE SEQUENCE [LARGE SCALE GENOMIC DNA]</scope>
    <source>
        <strain evidence="1 2">GXAS 311</strain>
    </source>
</reference>
<protein>
    <submittedName>
        <fullName evidence="1">DUF1631 domain-containing protein</fullName>
    </submittedName>
</protein>
<proteinExistence type="predicted"/>
<name>A0ABV2BTW8_9GAMM</name>
<dbReference type="Pfam" id="PF07793">
    <property type="entry name" value="DUF1631"/>
    <property type="match status" value="1"/>
</dbReference>
<dbReference type="EMBL" id="JBEVCJ010000009">
    <property type="protein sequence ID" value="MET1255372.1"/>
    <property type="molecule type" value="Genomic_DNA"/>
</dbReference>